<protein>
    <submittedName>
        <fullName evidence="14">Uncharacterized protein</fullName>
    </submittedName>
</protein>
<keyword evidence="5" id="KW-0415">Karyogamy</keyword>
<keyword evidence="8" id="KW-0256">Endoplasmic reticulum</keyword>
<dbReference type="KEGG" id="ker:91104317"/>
<dbReference type="RefSeq" id="XP_066085385.1">
    <property type="nucleotide sequence ID" value="XM_066229288.1"/>
</dbReference>
<dbReference type="PANTHER" id="PTHR28012:SF1">
    <property type="entry name" value="NUCLEAR FUSION PROTEIN KAR5"/>
    <property type="match status" value="1"/>
</dbReference>
<evidence type="ECO:0000256" key="12">
    <source>
        <dbReference type="ARBA" id="ARBA00023242"/>
    </source>
</evidence>
<dbReference type="GO" id="GO:0031965">
    <property type="term" value="C:nuclear membrane"/>
    <property type="evidence" value="ECO:0007669"/>
    <property type="project" value="UniProtKB-SubCell"/>
</dbReference>
<evidence type="ECO:0000256" key="7">
    <source>
        <dbReference type="ARBA" id="ARBA00022729"/>
    </source>
</evidence>
<evidence type="ECO:0000256" key="9">
    <source>
        <dbReference type="ARBA" id="ARBA00022989"/>
    </source>
</evidence>
<evidence type="ECO:0000256" key="6">
    <source>
        <dbReference type="ARBA" id="ARBA00022692"/>
    </source>
</evidence>
<evidence type="ECO:0000313" key="15">
    <source>
        <dbReference type="Proteomes" id="UP001358614"/>
    </source>
</evidence>
<dbReference type="PANTHER" id="PTHR28012">
    <property type="entry name" value="NUCLEAR FUSION PROTEIN KAR5"/>
    <property type="match status" value="1"/>
</dbReference>
<evidence type="ECO:0000313" key="14">
    <source>
        <dbReference type="EMBL" id="WWD07418.1"/>
    </source>
</evidence>
<keyword evidence="7 13" id="KW-0732">Signal</keyword>
<name>A0AAX4KQ14_9TREE</name>
<evidence type="ECO:0000256" key="8">
    <source>
        <dbReference type="ARBA" id="ARBA00022824"/>
    </source>
</evidence>
<dbReference type="AlphaFoldDB" id="A0AAX4KQ14"/>
<comment type="subcellular location">
    <subcellularLocation>
        <location evidence="3">Endoplasmic reticulum membrane</location>
    </subcellularLocation>
    <subcellularLocation>
        <location evidence="2">Nucleus membrane</location>
    </subcellularLocation>
</comment>
<accession>A0AAX4KQ14</accession>
<evidence type="ECO:0000256" key="13">
    <source>
        <dbReference type="SAM" id="SignalP"/>
    </source>
</evidence>
<gene>
    <name evidence="14" type="ORF">V865_005516</name>
</gene>
<feature type="signal peptide" evidence="13">
    <location>
        <begin position="1"/>
        <end position="21"/>
    </location>
</feature>
<feature type="chain" id="PRO_5043635046" evidence="13">
    <location>
        <begin position="22"/>
        <end position="320"/>
    </location>
</feature>
<dbReference type="EMBL" id="CP144089">
    <property type="protein sequence ID" value="WWD07418.1"/>
    <property type="molecule type" value="Genomic_DNA"/>
</dbReference>
<keyword evidence="11" id="KW-0325">Glycoprotein</keyword>
<proteinExistence type="inferred from homology"/>
<reference evidence="14 15" key="1">
    <citation type="submission" date="2024-01" db="EMBL/GenBank/DDBJ databases">
        <title>Comparative genomics of Cryptococcus and Kwoniella reveals pathogenesis evolution and contrasting modes of karyotype evolution via chromosome fusion or intercentromeric recombination.</title>
        <authorList>
            <person name="Coelho M.A."/>
            <person name="David-Palma M."/>
            <person name="Shea T."/>
            <person name="Bowers K."/>
            <person name="McGinley-Smith S."/>
            <person name="Mohammad A.W."/>
            <person name="Gnirke A."/>
            <person name="Yurkov A.M."/>
            <person name="Nowrousian M."/>
            <person name="Sun S."/>
            <person name="Cuomo C.A."/>
            <person name="Heitman J."/>
        </authorList>
    </citation>
    <scope>NUCLEOTIDE SEQUENCE [LARGE SCALE GENOMIC DNA]</scope>
    <source>
        <strain evidence="14 15">PYCC6329</strain>
    </source>
</reference>
<comment type="similarity">
    <text evidence="4">Belongs to the KAR5 family.</text>
</comment>
<keyword evidence="9" id="KW-1133">Transmembrane helix</keyword>
<keyword evidence="12" id="KW-0539">Nucleus</keyword>
<evidence type="ECO:0000256" key="10">
    <source>
        <dbReference type="ARBA" id="ARBA00023136"/>
    </source>
</evidence>
<dbReference type="GO" id="GO:0005789">
    <property type="term" value="C:endoplasmic reticulum membrane"/>
    <property type="evidence" value="ECO:0007669"/>
    <property type="project" value="UniProtKB-SubCell"/>
</dbReference>
<dbReference type="Proteomes" id="UP001358614">
    <property type="component" value="Chromosome 1"/>
</dbReference>
<sequence length="320" mass="36168">MHPATLFVLTLVLPLAGQVYGKEVNRATDGIGSGTGEAITTLFFRYHTITSLTRSLIRSECHADIAVALKHSCKQGLDGGESGLTEMRKRDIAISFTICSMQSALQHIPVECSSWNPANYNGGTDESDQMYPGTNGGSSDMEHLQEEQTSCLGALHRSPQEWSAYNAFLSDSTQLCHVLEARKQADIAHSRYVNATMEKIAFLNLMKKREIVQLSRERKLEVELDERSRDLREASSYVMSAQKKLQNDIELSLELRQSLRSAFHKLESERIGIWDSFERDVKDRLFDADARYEAMLFDLKNVWEAEAWITHYNGFVLPIP</sequence>
<evidence type="ECO:0000256" key="2">
    <source>
        <dbReference type="ARBA" id="ARBA00004126"/>
    </source>
</evidence>
<evidence type="ECO:0000256" key="3">
    <source>
        <dbReference type="ARBA" id="ARBA00004586"/>
    </source>
</evidence>
<dbReference type="GeneID" id="91104317"/>
<dbReference type="GO" id="GO:0000742">
    <property type="term" value="P:karyogamy involved in conjugation with cellular fusion"/>
    <property type="evidence" value="ECO:0007669"/>
    <property type="project" value="InterPro"/>
</dbReference>
<evidence type="ECO:0000256" key="5">
    <source>
        <dbReference type="ARBA" id="ARBA00022459"/>
    </source>
</evidence>
<keyword evidence="10" id="KW-0472">Membrane</keyword>
<keyword evidence="15" id="KW-1185">Reference proteome</keyword>
<evidence type="ECO:0000256" key="1">
    <source>
        <dbReference type="ARBA" id="ARBA00003389"/>
    </source>
</evidence>
<keyword evidence="6" id="KW-0812">Transmembrane</keyword>
<organism evidence="14 15">
    <name type="scientific">Kwoniella europaea PYCC6329</name>
    <dbReference type="NCBI Taxonomy" id="1423913"/>
    <lineage>
        <taxon>Eukaryota</taxon>
        <taxon>Fungi</taxon>
        <taxon>Dikarya</taxon>
        <taxon>Basidiomycota</taxon>
        <taxon>Agaricomycotina</taxon>
        <taxon>Tremellomycetes</taxon>
        <taxon>Tremellales</taxon>
        <taxon>Cryptococcaceae</taxon>
        <taxon>Kwoniella</taxon>
    </lineage>
</organism>
<dbReference type="InterPro" id="IPR007292">
    <property type="entry name" value="Nuclear_fusion_Kar5"/>
</dbReference>
<evidence type="ECO:0000256" key="4">
    <source>
        <dbReference type="ARBA" id="ARBA00010473"/>
    </source>
</evidence>
<dbReference type="GO" id="GO:0048288">
    <property type="term" value="P:nuclear membrane fusion involved in karyogamy"/>
    <property type="evidence" value="ECO:0007669"/>
    <property type="project" value="InterPro"/>
</dbReference>
<evidence type="ECO:0000256" key="11">
    <source>
        <dbReference type="ARBA" id="ARBA00023180"/>
    </source>
</evidence>
<comment type="function">
    <text evidence="1">Required for nuclear membrane fusion during karyogamy.</text>
</comment>